<evidence type="ECO:0000313" key="1">
    <source>
        <dbReference type="EMBL" id="MBO8443724.1"/>
    </source>
</evidence>
<protein>
    <submittedName>
        <fullName evidence="1">Uncharacterized protein</fullName>
    </submittedName>
</protein>
<dbReference type="Proteomes" id="UP000823633">
    <property type="component" value="Unassembled WGS sequence"/>
</dbReference>
<gene>
    <name evidence="1" type="ORF">IAC42_08245</name>
</gene>
<accession>A0A9D9EEM7</accession>
<reference evidence="1" key="1">
    <citation type="submission" date="2020-10" db="EMBL/GenBank/DDBJ databases">
        <authorList>
            <person name="Gilroy R."/>
        </authorList>
    </citation>
    <scope>NUCLEOTIDE SEQUENCE</scope>
    <source>
        <strain evidence="1">11167</strain>
    </source>
</reference>
<dbReference type="AlphaFoldDB" id="A0A9D9EEM7"/>
<reference evidence="1" key="2">
    <citation type="journal article" date="2021" name="PeerJ">
        <title>Extensive microbial diversity within the chicken gut microbiome revealed by metagenomics and culture.</title>
        <authorList>
            <person name="Gilroy R."/>
            <person name="Ravi A."/>
            <person name="Getino M."/>
            <person name="Pursley I."/>
            <person name="Horton D.L."/>
            <person name="Alikhan N.F."/>
            <person name="Baker D."/>
            <person name="Gharbi K."/>
            <person name="Hall N."/>
            <person name="Watson M."/>
            <person name="Adriaenssens E.M."/>
            <person name="Foster-Nyarko E."/>
            <person name="Jarju S."/>
            <person name="Secka A."/>
            <person name="Antonio M."/>
            <person name="Oren A."/>
            <person name="Chaudhuri R.R."/>
            <person name="La Ragione R."/>
            <person name="Hildebrand F."/>
            <person name="Pallen M.J."/>
        </authorList>
    </citation>
    <scope>NUCLEOTIDE SEQUENCE</scope>
    <source>
        <strain evidence="1">11167</strain>
    </source>
</reference>
<dbReference type="EMBL" id="JADIMU010000054">
    <property type="protein sequence ID" value="MBO8443724.1"/>
    <property type="molecule type" value="Genomic_DNA"/>
</dbReference>
<comment type="caution">
    <text evidence="1">The sequence shown here is derived from an EMBL/GenBank/DDBJ whole genome shotgun (WGS) entry which is preliminary data.</text>
</comment>
<proteinExistence type="predicted"/>
<organism evidence="1 2">
    <name type="scientific">Candidatus Aphodenecus pullistercoris</name>
    <dbReference type="NCBI Taxonomy" id="2840669"/>
    <lineage>
        <taxon>Bacteria</taxon>
        <taxon>Pseudomonadati</taxon>
        <taxon>Spirochaetota</taxon>
        <taxon>Spirochaetia</taxon>
        <taxon>Spirochaetales</taxon>
        <taxon>Candidatus Aphodenecus</taxon>
    </lineage>
</organism>
<name>A0A9D9EEM7_9SPIR</name>
<sequence>MISDSLDKLSSYEPLVPGIARLEGLLPTYLEEMEDYECDRTMCTLLIPTERATVACGWREDPLSHDVVAALSVDKGSFVLFLPGERYICRSEGRVRLVKLE</sequence>
<evidence type="ECO:0000313" key="2">
    <source>
        <dbReference type="Proteomes" id="UP000823633"/>
    </source>
</evidence>